<reference evidence="4" key="1">
    <citation type="submission" date="2023-08" db="EMBL/GenBank/DDBJ databases">
        <authorList>
            <person name="Audoor S."/>
            <person name="Bilcke G."/>
        </authorList>
    </citation>
    <scope>NUCLEOTIDE SEQUENCE</scope>
</reference>
<keyword evidence="5" id="KW-1185">Reference proteome</keyword>
<sequence>MIVQTTLACVLLSTRVALASNVYPVTDTNQRYCYDSYHASSTSSNEEDPDSDTQERAHRRAQELALTNTRNLDGFSCPGSGQDASYSGLKQLFQNNDDGTISDLNTGLMWTQHVYSEGLTYSQVESELSIFQLGGHSDWRVPTIKELYTLSEFNGEKGNSRETNIPYIDNTVFNVKYGNMHYMDGQVWSSTQYTGAILHNPNSDCNFGFNSIDGRIECNERSSTRLNARFVRGHTNIGRNAFSTSGNSTDIIVDTATGLEWARSDSGVALDWDEALDYCNDLELGGLTDWKLPDAHELQSIVDYSRSPDATDSPAIDSLFYSTQIENEAGQADWGWYWTSTTHLDGIPLGSNAVYIAFGRAMGHLETHDGTAVGAVDLHGAGAQRSDRKVGATSPKDIGPPGDCHRVYNYARCVRGSSSPSAIA</sequence>
<dbReference type="PANTHER" id="PTHR35812:SF1">
    <property type="entry name" value="LIPOPROTEIN"/>
    <property type="match status" value="1"/>
</dbReference>
<protein>
    <recommendedName>
        <fullName evidence="3">Lcl C-terminal domain-containing protein</fullName>
    </recommendedName>
</protein>
<organism evidence="4 5">
    <name type="scientific">Cylindrotheca closterium</name>
    <dbReference type="NCBI Taxonomy" id="2856"/>
    <lineage>
        <taxon>Eukaryota</taxon>
        <taxon>Sar</taxon>
        <taxon>Stramenopiles</taxon>
        <taxon>Ochrophyta</taxon>
        <taxon>Bacillariophyta</taxon>
        <taxon>Bacillariophyceae</taxon>
        <taxon>Bacillariophycidae</taxon>
        <taxon>Bacillariales</taxon>
        <taxon>Bacillariaceae</taxon>
        <taxon>Cylindrotheca</taxon>
    </lineage>
</organism>
<feature type="signal peptide" evidence="2">
    <location>
        <begin position="1"/>
        <end position="19"/>
    </location>
</feature>
<proteinExistence type="predicted"/>
<evidence type="ECO:0000259" key="3">
    <source>
        <dbReference type="Pfam" id="PF07603"/>
    </source>
</evidence>
<evidence type="ECO:0000256" key="2">
    <source>
        <dbReference type="SAM" id="SignalP"/>
    </source>
</evidence>
<keyword evidence="2" id="KW-0732">Signal</keyword>
<dbReference type="EMBL" id="CAKOGP040001758">
    <property type="protein sequence ID" value="CAJ1949105.1"/>
    <property type="molecule type" value="Genomic_DNA"/>
</dbReference>
<dbReference type="InterPro" id="IPR011460">
    <property type="entry name" value="Lcl_C"/>
</dbReference>
<dbReference type="AlphaFoldDB" id="A0AAD2PUA2"/>
<gene>
    <name evidence="4" type="ORF">CYCCA115_LOCUS11928</name>
</gene>
<dbReference type="PANTHER" id="PTHR35812">
    <property type="entry name" value="LIPOPROTEIN"/>
    <property type="match status" value="1"/>
</dbReference>
<name>A0AAD2PUA2_9STRA</name>
<dbReference type="Pfam" id="PF07603">
    <property type="entry name" value="Lcl_C"/>
    <property type="match status" value="2"/>
</dbReference>
<evidence type="ECO:0000313" key="4">
    <source>
        <dbReference type="EMBL" id="CAJ1949105.1"/>
    </source>
</evidence>
<evidence type="ECO:0000313" key="5">
    <source>
        <dbReference type="Proteomes" id="UP001295423"/>
    </source>
</evidence>
<evidence type="ECO:0000256" key="1">
    <source>
        <dbReference type="SAM" id="MobiDB-lite"/>
    </source>
</evidence>
<feature type="chain" id="PRO_5042233932" description="Lcl C-terminal domain-containing protein" evidence="2">
    <location>
        <begin position="20"/>
        <end position="424"/>
    </location>
</feature>
<feature type="domain" description="Lcl C-terminal" evidence="3">
    <location>
        <begin position="99"/>
        <end position="232"/>
    </location>
</feature>
<comment type="caution">
    <text evidence="4">The sequence shown here is derived from an EMBL/GenBank/DDBJ whole genome shotgun (WGS) entry which is preliminary data.</text>
</comment>
<feature type="domain" description="Lcl C-terminal" evidence="3">
    <location>
        <begin position="251"/>
        <end position="358"/>
    </location>
</feature>
<feature type="region of interest" description="Disordered" evidence="1">
    <location>
        <begin position="39"/>
        <end position="59"/>
    </location>
</feature>
<accession>A0AAD2PUA2</accession>
<dbReference type="Proteomes" id="UP001295423">
    <property type="component" value="Unassembled WGS sequence"/>
</dbReference>